<name>A0A4Y2E0G0_ARAVE</name>
<gene>
    <name evidence="2" type="ORF">AVEN_157892_1</name>
    <name evidence="1" type="ORF">AVEN_58125_1</name>
</gene>
<organism evidence="2 3">
    <name type="scientific">Araneus ventricosus</name>
    <name type="common">Orbweaver spider</name>
    <name type="synonym">Epeira ventricosa</name>
    <dbReference type="NCBI Taxonomy" id="182803"/>
    <lineage>
        <taxon>Eukaryota</taxon>
        <taxon>Metazoa</taxon>
        <taxon>Ecdysozoa</taxon>
        <taxon>Arthropoda</taxon>
        <taxon>Chelicerata</taxon>
        <taxon>Arachnida</taxon>
        <taxon>Araneae</taxon>
        <taxon>Araneomorphae</taxon>
        <taxon>Entelegynae</taxon>
        <taxon>Araneoidea</taxon>
        <taxon>Araneidae</taxon>
        <taxon>Araneus</taxon>
    </lineage>
</organism>
<feature type="non-terminal residue" evidence="2">
    <location>
        <position position="140"/>
    </location>
</feature>
<evidence type="ECO:0000313" key="2">
    <source>
        <dbReference type="EMBL" id="GBM21384.1"/>
    </source>
</evidence>
<proteinExistence type="predicted"/>
<keyword evidence="3" id="KW-1185">Reference proteome</keyword>
<reference evidence="2 3" key="1">
    <citation type="journal article" date="2019" name="Sci. Rep.">
        <title>Orb-weaving spider Araneus ventricosus genome elucidates the spidroin gene catalogue.</title>
        <authorList>
            <person name="Kono N."/>
            <person name="Nakamura H."/>
            <person name="Ohtoshi R."/>
            <person name="Moran D.A.P."/>
            <person name="Shinohara A."/>
            <person name="Yoshida Y."/>
            <person name="Fujiwara M."/>
            <person name="Mori M."/>
            <person name="Tomita M."/>
            <person name="Arakawa K."/>
        </authorList>
    </citation>
    <scope>NUCLEOTIDE SEQUENCE [LARGE SCALE GENOMIC DNA]</scope>
</reference>
<evidence type="ECO:0000313" key="1">
    <source>
        <dbReference type="EMBL" id="GBL62570.1"/>
    </source>
</evidence>
<comment type="caution">
    <text evidence="2">The sequence shown here is derived from an EMBL/GenBank/DDBJ whole genome shotgun (WGS) entry which is preliminary data.</text>
</comment>
<sequence>MAEPRAILSVDIAYNEYRGEMKPVEVGITEVYSGFSEVYYVNPEEWLSVPNHSGPRIRSCNMFDVPKPVLLVRMHDNQFRYRMYPIECALENLLSGEDLIFYANTEYLTETPEDAEINYNRIKEVHGIPRNVDEGRGFLP</sequence>
<evidence type="ECO:0000313" key="3">
    <source>
        <dbReference type="Proteomes" id="UP000499080"/>
    </source>
</evidence>
<dbReference type="EMBL" id="BGPR01244505">
    <property type="protein sequence ID" value="GBM21384.1"/>
    <property type="molecule type" value="Genomic_DNA"/>
</dbReference>
<protein>
    <submittedName>
        <fullName evidence="2">Uncharacterized protein</fullName>
    </submittedName>
</protein>
<dbReference type="Proteomes" id="UP000499080">
    <property type="component" value="Unassembled WGS sequence"/>
</dbReference>
<accession>A0A4Y2E0G0</accession>
<dbReference type="EMBL" id="BGPR01152221">
    <property type="protein sequence ID" value="GBL62570.1"/>
    <property type="molecule type" value="Genomic_DNA"/>
</dbReference>
<dbReference type="AlphaFoldDB" id="A0A4Y2E0G0"/>